<dbReference type="Gene3D" id="1.10.1760.20">
    <property type="match status" value="1"/>
</dbReference>
<keyword evidence="1" id="KW-1133">Transmembrane helix</keyword>
<feature type="transmembrane region" description="Helical" evidence="1">
    <location>
        <begin position="135"/>
        <end position="156"/>
    </location>
</feature>
<keyword evidence="1" id="KW-0472">Membrane</keyword>
<gene>
    <name evidence="2" type="ORF">I6H58_05275</name>
</gene>
<dbReference type="EMBL" id="CP066078">
    <property type="protein sequence ID" value="QQC60477.1"/>
    <property type="molecule type" value="Genomic_DNA"/>
</dbReference>
<feature type="transmembrane region" description="Helical" evidence="1">
    <location>
        <begin position="43"/>
        <end position="63"/>
    </location>
</feature>
<evidence type="ECO:0000313" key="2">
    <source>
        <dbReference type="EMBL" id="QQC60477.1"/>
    </source>
</evidence>
<accession>A0A7T4MVU7</accession>
<feature type="transmembrane region" description="Helical" evidence="1">
    <location>
        <begin position="12"/>
        <end position="31"/>
    </location>
</feature>
<organism evidence="2 3">
    <name type="scientific">Rothia kristinae</name>
    <dbReference type="NCBI Taxonomy" id="37923"/>
    <lineage>
        <taxon>Bacteria</taxon>
        <taxon>Bacillati</taxon>
        <taxon>Actinomycetota</taxon>
        <taxon>Actinomycetes</taxon>
        <taxon>Micrococcales</taxon>
        <taxon>Micrococcaceae</taxon>
        <taxon>Rothia</taxon>
    </lineage>
</organism>
<name>A0A7T4MVU7_9MICC</name>
<dbReference type="Proteomes" id="UP000595221">
    <property type="component" value="Chromosome"/>
</dbReference>
<evidence type="ECO:0000313" key="3">
    <source>
        <dbReference type="Proteomes" id="UP000595221"/>
    </source>
</evidence>
<evidence type="ECO:0000256" key="1">
    <source>
        <dbReference type="SAM" id="Phobius"/>
    </source>
</evidence>
<proteinExistence type="predicted"/>
<keyword evidence="1" id="KW-0812">Transmembrane</keyword>
<sequence>MLLPDRRQTRPWHRVCAVLGGLLVIGMYIAIVLARPVDGTQGLAAGASGWIWAGYVLAALLLLAGTLPGLPAAVLVLIPVALVLNILLGQFVGSTLVPFYLDSVGTVLVGLLAGRRAGAATGVLSSLVWSLFNPTLLPFASVAGMIGLLAGVAGRWGAVRRLWSAPVMGLLTGIISGMLSAPIAAFVYGGTTGATTGAIVSAFTAYGDSLLSAVTKQALISDPADKAITFLAAALLLRALPPRVLRRYPLGRGPGAPRRTRTGDR</sequence>
<reference evidence="2 3" key="1">
    <citation type="submission" date="2020-12" db="EMBL/GenBank/DDBJ databases">
        <title>FDA dAtabase for Regulatory Grade micrObial Sequences (FDA-ARGOS): Supporting development and validation of Infectious Disease Dx tests.</title>
        <authorList>
            <person name="Sproer C."/>
            <person name="Gronow S."/>
            <person name="Severitt S."/>
            <person name="Schroder I."/>
            <person name="Tallon L."/>
            <person name="Sadzewicz L."/>
            <person name="Zhao X."/>
            <person name="Boylan J."/>
            <person name="Ott S."/>
            <person name="Bowen H."/>
            <person name="Vavikolanu K."/>
            <person name="Mehta A."/>
            <person name="Aluvathingal J."/>
            <person name="Nadendla S."/>
            <person name="Lowell S."/>
            <person name="Myers T."/>
            <person name="Yan Y."/>
            <person name="Sichtig H."/>
        </authorList>
    </citation>
    <scope>NUCLEOTIDE SEQUENCE [LARGE SCALE GENOMIC DNA]</scope>
    <source>
        <strain evidence="2 3">FDAARGOS_1001</strain>
    </source>
</reference>
<feature type="transmembrane region" description="Helical" evidence="1">
    <location>
        <begin position="162"/>
        <end position="179"/>
    </location>
</feature>
<feature type="transmembrane region" description="Helical" evidence="1">
    <location>
        <begin position="70"/>
        <end position="91"/>
    </location>
</feature>
<dbReference type="AlphaFoldDB" id="A0A7T4MVU7"/>
<protein>
    <submittedName>
        <fullName evidence="2">ECF transporter S component</fullName>
    </submittedName>
</protein>